<evidence type="ECO:0000256" key="3">
    <source>
        <dbReference type="ARBA" id="ARBA00022618"/>
    </source>
</evidence>
<dbReference type="GO" id="GO:0051301">
    <property type="term" value="P:cell division"/>
    <property type="evidence" value="ECO:0007669"/>
    <property type="project" value="UniProtKB-KW"/>
</dbReference>
<dbReference type="PANTHER" id="PTHR30349">
    <property type="entry name" value="PHAGE INTEGRASE-RELATED"/>
    <property type="match status" value="1"/>
</dbReference>
<dbReference type="Gene3D" id="1.10.443.10">
    <property type="entry name" value="Intergrase catalytic core"/>
    <property type="match status" value="1"/>
</dbReference>
<evidence type="ECO:0000256" key="8">
    <source>
        <dbReference type="ARBA" id="ARBA00023306"/>
    </source>
</evidence>
<dbReference type="PROSITE" id="PS51900">
    <property type="entry name" value="CB"/>
    <property type="match status" value="1"/>
</dbReference>
<dbReference type="Pfam" id="PF00589">
    <property type="entry name" value="Phage_integrase"/>
    <property type="match status" value="1"/>
</dbReference>
<evidence type="ECO:0000259" key="10">
    <source>
        <dbReference type="PROSITE" id="PS51898"/>
    </source>
</evidence>
<keyword evidence="5" id="KW-0229">DNA integration</keyword>
<keyword evidence="3" id="KW-0132">Cell division</keyword>
<feature type="domain" description="Core-binding (CB)" evidence="11">
    <location>
        <begin position="10"/>
        <end position="97"/>
    </location>
</feature>
<protein>
    <recommendedName>
        <fullName evidence="14">Integrase</fullName>
    </recommendedName>
</protein>
<keyword evidence="13" id="KW-1185">Reference proteome</keyword>
<keyword evidence="2" id="KW-0963">Cytoplasm</keyword>
<dbReference type="Proteomes" id="UP000050509">
    <property type="component" value="Unassembled WGS sequence"/>
</dbReference>
<evidence type="ECO:0000256" key="6">
    <source>
        <dbReference type="ARBA" id="ARBA00023125"/>
    </source>
</evidence>
<keyword evidence="8" id="KW-0131">Cell cycle</keyword>
<dbReference type="GO" id="GO:0015074">
    <property type="term" value="P:DNA integration"/>
    <property type="evidence" value="ECO:0007669"/>
    <property type="project" value="UniProtKB-KW"/>
</dbReference>
<evidence type="ECO:0008006" key="14">
    <source>
        <dbReference type="Google" id="ProtNLM"/>
    </source>
</evidence>
<dbReference type="GO" id="GO:0005737">
    <property type="term" value="C:cytoplasm"/>
    <property type="evidence" value="ECO:0007669"/>
    <property type="project" value="UniProtKB-SubCell"/>
</dbReference>
<dbReference type="Pfam" id="PF02899">
    <property type="entry name" value="Phage_int_SAM_1"/>
    <property type="match status" value="1"/>
</dbReference>
<dbReference type="InterPro" id="IPR011010">
    <property type="entry name" value="DNA_brk_join_enz"/>
</dbReference>
<sequence length="300" mass="33796">MDTAQFGSKEPIVQSIDAFLRCLEGKNRSEATRHAYETDLLQFYLWLKDNNSYATSPEKITKTDVTEFLTACARRGLSGVSRARKLAAIREYYRYLVDHEVIVKSPTTGVATPKREQNIRKHLAPHEYHSMLVAAAGSPRDYAILQVFLQTGLRVSELCALRFSDLEMSARPYPLLHVRLGKGMRARTIALEKKVAQALKNYRAQRPDSTSDAVFLNHYGESIGERGVRKIVAKYVQASGITKRISPHSLRHTFATQKAEKGVSTYQLQEWLGHANLNTTQVYVHLAKQSGGKVMEQTSL</sequence>
<dbReference type="EMBL" id="LJCR01000003">
    <property type="protein sequence ID" value="KPV54994.1"/>
    <property type="molecule type" value="Genomic_DNA"/>
</dbReference>
<dbReference type="InterPro" id="IPR013762">
    <property type="entry name" value="Integrase-like_cat_sf"/>
</dbReference>
<keyword evidence="4" id="KW-0159">Chromosome partition</keyword>
<evidence type="ECO:0000256" key="7">
    <source>
        <dbReference type="ARBA" id="ARBA00023172"/>
    </source>
</evidence>
<comment type="subcellular location">
    <subcellularLocation>
        <location evidence="1">Cytoplasm</location>
    </subcellularLocation>
</comment>
<feature type="domain" description="Tyr recombinase" evidence="10">
    <location>
        <begin position="118"/>
        <end position="296"/>
    </location>
</feature>
<evidence type="ECO:0000256" key="4">
    <source>
        <dbReference type="ARBA" id="ARBA00022829"/>
    </source>
</evidence>
<evidence type="ECO:0000256" key="9">
    <source>
        <dbReference type="PROSITE-ProRule" id="PRU01248"/>
    </source>
</evidence>
<dbReference type="Gene3D" id="1.10.150.130">
    <property type="match status" value="1"/>
</dbReference>
<keyword evidence="7" id="KW-0233">DNA recombination</keyword>
<evidence type="ECO:0000313" key="12">
    <source>
        <dbReference type="EMBL" id="KPV54994.1"/>
    </source>
</evidence>
<dbReference type="InterPro" id="IPR044068">
    <property type="entry name" value="CB"/>
</dbReference>
<reference evidence="12 13" key="1">
    <citation type="submission" date="2015-09" db="EMBL/GenBank/DDBJ databases">
        <title>Draft genome sequence of Kouleothrix aurantiaca JCM 19913.</title>
        <authorList>
            <person name="Hemp J."/>
        </authorList>
    </citation>
    <scope>NUCLEOTIDE SEQUENCE [LARGE SCALE GENOMIC DNA]</scope>
    <source>
        <strain evidence="12 13">COM-B</strain>
    </source>
</reference>
<gene>
    <name evidence="12" type="ORF">SE17_00445</name>
</gene>
<comment type="caution">
    <text evidence="12">The sequence shown here is derived from an EMBL/GenBank/DDBJ whole genome shotgun (WGS) entry which is preliminary data.</text>
</comment>
<dbReference type="GO" id="GO:0003677">
    <property type="term" value="F:DNA binding"/>
    <property type="evidence" value="ECO:0007669"/>
    <property type="project" value="UniProtKB-UniRule"/>
</dbReference>
<dbReference type="InterPro" id="IPR010998">
    <property type="entry name" value="Integrase_recombinase_N"/>
</dbReference>
<evidence type="ECO:0000256" key="1">
    <source>
        <dbReference type="ARBA" id="ARBA00004496"/>
    </source>
</evidence>
<dbReference type="InterPro" id="IPR004107">
    <property type="entry name" value="Integrase_SAM-like_N"/>
</dbReference>
<name>A0A0P9DHK6_9CHLR</name>
<dbReference type="AlphaFoldDB" id="A0A0P9DHK6"/>
<evidence type="ECO:0000256" key="2">
    <source>
        <dbReference type="ARBA" id="ARBA00022490"/>
    </source>
</evidence>
<dbReference type="GO" id="GO:0006310">
    <property type="term" value="P:DNA recombination"/>
    <property type="evidence" value="ECO:0007669"/>
    <property type="project" value="UniProtKB-KW"/>
</dbReference>
<dbReference type="PANTHER" id="PTHR30349:SF77">
    <property type="entry name" value="TYROSINE RECOMBINASE XERC"/>
    <property type="match status" value="1"/>
</dbReference>
<accession>A0A0P9DHK6</accession>
<proteinExistence type="predicted"/>
<dbReference type="InterPro" id="IPR002104">
    <property type="entry name" value="Integrase_catalytic"/>
</dbReference>
<dbReference type="InterPro" id="IPR050090">
    <property type="entry name" value="Tyrosine_recombinase_XerCD"/>
</dbReference>
<dbReference type="GO" id="GO:0007059">
    <property type="term" value="P:chromosome segregation"/>
    <property type="evidence" value="ECO:0007669"/>
    <property type="project" value="UniProtKB-KW"/>
</dbReference>
<evidence type="ECO:0000259" key="11">
    <source>
        <dbReference type="PROSITE" id="PS51900"/>
    </source>
</evidence>
<evidence type="ECO:0000313" key="13">
    <source>
        <dbReference type="Proteomes" id="UP000050509"/>
    </source>
</evidence>
<evidence type="ECO:0000256" key="5">
    <source>
        <dbReference type="ARBA" id="ARBA00022908"/>
    </source>
</evidence>
<organism evidence="12 13">
    <name type="scientific">Kouleothrix aurantiaca</name>
    <dbReference type="NCBI Taxonomy" id="186479"/>
    <lineage>
        <taxon>Bacteria</taxon>
        <taxon>Bacillati</taxon>
        <taxon>Chloroflexota</taxon>
        <taxon>Chloroflexia</taxon>
        <taxon>Chloroflexales</taxon>
        <taxon>Roseiflexineae</taxon>
        <taxon>Roseiflexaceae</taxon>
        <taxon>Kouleothrix</taxon>
    </lineage>
</organism>
<dbReference type="SUPFAM" id="SSF56349">
    <property type="entry name" value="DNA breaking-rejoining enzymes"/>
    <property type="match status" value="1"/>
</dbReference>
<keyword evidence="6 9" id="KW-0238">DNA-binding</keyword>
<dbReference type="PROSITE" id="PS51898">
    <property type="entry name" value="TYR_RECOMBINASE"/>
    <property type="match status" value="1"/>
</dbReference>